<feature type="region of interest" description="Disordered" evidence="1">
    <location>
        <begin position="78"/>
        <end position="103"/>
    </location>
</feature>
<dbReference type="EMBL" id="BMIA01000009">
    <property type="protein sequence ID" value="GGH55659.1"/>
    <property type="molecule type" value="Genomic_DNA"/>
</dbReference>
<comment type="caution">
    <text evidence="3">The sequence shown here is derived from an EMBL/GenBank/DDBJ whole genome shotgun (WGS) entry which is preliminary data.</text>
</comment>
<reference evidence="4" key="1">
    <citation type="journal article" date="2019" name="Int. J. Syst. Evol. Microbiol.">
        <title>The Global Catalogue of Microorganisms (GCM) 10K type strain sequencing project: providing services to taxonomists for standard genome sequencing and annotation.</title>
        <authorList>
            <consortium name="The Broad Institute Genomics Platform"/>
            <consortium name="The Broad Institute Genome Sequencing Center for Infectious Disease"/>
            <person name="Wu L."/>
            <person name="Ma J."/>
        </authorList>
    </citation>
    <scope>NUCLEOTIDE SEQUENCE [LARGE SCALE GENOMIC DNA]</scope>
    <source>
        <strain evidence="4">CGMCC 1.15288</strain>
    </source>
</reference>
<protein>
    <submittedName>
        <fullName evidence="3">Uncharacterized protein</fullName>
    </submittedName>
</protein>
<feature type="compositionally biased region" description="Basic residues" evidence="1">
    <location>
        <begin position="81"/>
        <end position="93"/>
    </location>
</feature>
<gene>
    <name evidence="3" type="ORF">GCM10007423_63430</name>
</gene>
<evidence type="ECO:0000256" key="2">
    <source>
        <dbReference type="SAM" id="SignalP"/>
    </source>
</evidence>
<evidence type="ECO:0000256" key="1">
    <source>
        <dbReference type="SAM" id="MobiDB-lite"/>
    </source>
</evidence>
<organism evidence="3 4">
    <name type="scientific">Dyadobacter endophyticus</name>
    <dbReference type="NCBI Taxonomy" id="1749036"/>
    <lineage>
        <taxon>Bacteria</taxon>
        <taxon>Pseudomonadati</taxon>
        <taxon>Bacteroidota</taxon>
        <taxon>Cytophagia</taxon>
        <taxon>Cytophagales</taxon>
        <taxon>Spirosomataceae</taxon>
        <taxon>Dyadobacter</taxon>
    </lineage>
</organism>
<keyword evidence="4" id="KW-1185">Reference proteome</keyword>
<evidence type="ECO:0000313" key="3">
    <source>
        <dbReference type="EMBL" id="GGH55659.1"/>
    </source>
</evidence>
<evidence type="ECO:0000313" key="4">
    <source>
        <dbReference type="Proteomes" id="UP000600214"/>
    </source>
</evidence>
<dbReference type="Proteomes" id="UP000600214">
    <property type="component" value="Unassembled WGS sequence"/>
</dbReference>
<name>A0ABQ1ZAQ7_9BACT</name>
<feature type="signal peptide" evidence="2">
    <location>
        <begin position="1"/>
        <end position="19"/>
    </location>
</feature>
<sequence length="103" mass="11719">MKKPIFVILTLFLFSKAYAQKCLSNEDIYAMCRDSVSSSVIITKMKYSECCFNLASSDLIEISKNKVPDEVINEMIAQMGSHKRTSSRGRSPRVPKSFSNRRD</sequence>
<proteinExistence type="predicted"/>
<keyword evidence="2" id="KW-0732">Signal</keyword>
<accession>A0ABQ1ZAQ7</accession>
<feature type="chain" id="PRO_5047164728" evidence="2">
    <location>
        <begin position="20"/>
        <end position="103"/>
    </location>
</feature>